<comment type="caution">
    <text evidence="1">The sequence shown here is derived from an EMBL/GenBank/DDBJ whole genome shotgun (WGS) entry which is preliminary data.</text>
</comment>
<keyword evidence="2" id="KW-1185">Reference proteome</keyword>
<proteinExistence type="predicted"/>
<reference evidence="1" key="1">
    <citation type="submission" date="2020-05" db="EMBL/GenBank/DDBJ databases">
        <title>Phylogenomic resolution of chytrid fungi.</title>
        <authorList>
            <person name="Stajich J.E."/>
            <person name="Amses K."/>
            <person name="Simmons R."/>
            <person name="Seto K."/>
            <person name="Myers J."/>
            <person name="Bonds A."/>
            <person name="Quandt C.A."/>
            <person name="Barry K."/>
            <person name="Liu P."/>
            <person name="Grigoriev I."/>
            <person name="Longcore J.E."/>
            <person name="James T.Y."/>
        </authorList>
    </citation>
    <scope>NUCLEOTIDE SEQUENCE</scope>
    <source>
        <strain evidence="1">JEL0318</strain>
    </source>
</reference>
<dbReference type="GO" id="GO:0044782">
    <property type="term" value="P:cilium organization"/>
    <property type="evidence" value="ECO:0007669"/>
    <property type="project" value="InterPro"/>
</dbReference>
<organism evidence="1 2">
    <name type="scientific">Rhizophlyctis rosea</name>
    <dbReference type="NCBI Taxonomy" id="64517"/>
    <lineage>
        <taxon>Eukaryota</taxon>
        <taxon>Fungi</taxon>
        <taxon>Fungi incertae sedis</taxon>
        <taxon>Chytridiomycota</taxon>
        <taxon>Chytridiomycota incertae sedis</taxon>
        <taxon>Chytridiomycetes</taxon>
        <taxon>Rhizophlyctidales</taxon>
        <taxon>Rhizophlyctidaceae</taxon>
        <taxon>Rhizophlyctis</taxon>
    </lineage>
</organism>
<accession>A0AAD5S3P4</accession>
<dbReference type="EMBL" id="JADGJD010001808">
    <property type="protein sequence ID" value="KAJ3037664.1"/>
    <property type="molecule type" value="Genomic_DNA"/>
</dbReference>
<dbReference type="SUPFAM" id="SSF48371">
    <property type="entry name" value="ARM repeat"/>
    <property type="match status" value="2"/>
</dbReference>
<dbReference type="Proteomes" id="UP001212841">
    <property type="component" value="Unassembled WGS sequence"/>
</dbReference>
<dbReference type="InterPro" id="IPR030791">
    <property type="entry name" value="Rotatin"/>
</dbReference>
<gene>
    <name evidence="1" type="ORF">HK097_003436</name>
</gene>
<protein>
    <submittedName>
        <fullName evidence="1">Uncharacterized protein</fullName>
    </submittedName>
</protein>
<name>A0AAD5S3P4_9FUNG</name>
<evidence type="ECO:0000313" key="2">
    <source>
        <dbReference type="Proteomes" id="UP001212841"/>
    </source>
</evidence>
<dbReference type="Gene3D" id="1.25.10.10">
    <property type="entry name" value="Leucine-rich Repeat Variant"/>
    <property type="match status" value="1"/>
</dbReference>
<dbReference type="PANTHER" id="PTHR31691:SF1">
    <property type="entry name" value="ROTATIN"/>
    <property type="match status" value="1"/>
</dbReference>
<dbReference type="PANTHER" id="PTHR31691">
    <property type="entry name" value="ROTATIN"/>
    <property type="match status" value="1"/>
</dbReference>
<dbReference type="InterPro" id="IPR016024">
    <property type="entry name" value="ARM-type_fold"/>
</dbReference>
<evidence type="ECO:0000313" key="1">
    <source>
        <dbReference type="EMBL" id="KAJ3037664.1"/>
    </source>
</evidence>
<dbReference type="GO" id="GO:0036064">
    <property type="term" value="C:ciliary basal body"/>
    <property type="evidence" value="ECO:0007669"/>
    <property type="project" value="InterPro"/>
</dbReference>
<sequence>MLDGGHVFRTAYQSIASTITRSDLLKIWTVGMISRDSGLRSEAWSRVREILEWNHTEGTDMADPFWFGDEEVDEMEREGGWSGADIVKDQDFEEMVKLVKIDIVNQEGWENQLEWAVKGLRKAFRGNAVCVSHKRLSLTFSAHQDKSYIEQAIEASTHAKILTILLADFEHRQLPARLVSMLLVVLRQMAEFDTGTCADLDVGDEFVEIISYANSEDPTTRYNLARLLFAVYFRPEAYLSPLLREMGGEGSADMVLELRSGGGMKVPKFVTDRYLVYSGGVGQVVGLVGRWVGVEVGEEGSLVGALRDYRHFMNVPQHPTGDKSWFFIEMMADVKNLKASGSHDVFAEALRRVEEITISQADVKVYMECGGMLAIQRVLSIQPANDRDIKLFTNVVKFFLNITHFDLNFDILKPTLLTSIPAVALPMIQQESAAHAARAFDPIVESHPPTPLGPILMQFLLRSLHLLTDSELFFLLSTTETLQTLTSFIRQILRKGYNSASLELRRDTLHCLTRIGDCQSLNVAVDQSNLTDLIKVLAEYLANRATDVVLGVVRDDYGVFVSAVGAVKIFAEVLVGAGAGQEGWGWGDWWLYSGSVEWFRALIDHDDEVVSAKGWSILGCLFLLKGSGENLKTVLRRGLEGCLEEVGKGGVERRIAVLRCFGWVVEEWWRGRWDLIWVIRDGNFENAMGEMGFWERVKEFLGGEKKFEVFEGVAGLFLGWVAVDAKIVTETLMKWDIWAVLFHVAMDLESVQYMIVDRLEETEHEAEGDDMIWESRIDESSVFQWKQNHAIRTTTMIRAVRNVLHLARAACWQNESMRTHLLERTDFVALISRLFGLIHNHLSSEAYLPWLQDDDRSALTSIAVLFFAEILEEFARKRAGELQSFWDAENQNRIIMKILHECLAQTEDTYLRKAAASLFANLCVVHFSGIVDLGLEELLASGVTENGGKETIGVAIFELLVSDLMSGEFEDAAGVEASRIGVQFLMGRIAEVKRKVAEDGMVGQLIETAGKAVRSVTKMDEEEQMKVLVSVSLIRHMLAGSTELKISAKMHNIHTLILDVLSKAGSVNERLLLETLYCLRNFMVGWDGGKRVVLGESNPGTEKREKGGGKSVAAAIVDVVKAKNVSEDVFFTAMEILKMICGVEAGKIWVIKSNVLIELDGHLDRLHKAKEIVRLNAVLQVMMRATSWTDVQAHYMRVQGVLDRLVDVLSDKAIQTRQSALLVLRNMALLKENRPHFLTHDEFLDQVTRLLQSKHIKIVAPAVAVVAALLWDFEKAKVVLKNKGLKKILLDVEERIDTDYAWFFDQQKDADSNWEHEQEEAAEGMSEEDEEMLLFLKQRVGFVNSLL</sequence>
<dbReference type="InterPro" id="IPR011989">
    <property type="entry name" value="ARM-like"/>
</dbReference>